<evidence type="ECO:0000313" key="2">
    <source>
        <dbReference type="Ensembl" id="ENSCSAVP00000019136.1"/>
    </source>
</evidence>
<proteinExistence type="predicted"/>
<reference evidence="2" key="2">
    <citation type="submission" date="2025-08" db="UniProtKB">
        <authorList>
            <consortium name="Ensembl"/>
        </authorList>
    </citation>
    <scope>IDENTIFICATION</scope>
</reference>
<sequence>MEDRRAALDAKEEEKKRKQEGLAKPREIVHPDHRPVKYNPTPIGITQALRAVDAPILSEDPIIPPNPVASPSKPVIDKRKQILQRVNQRYSMDFDADAESAESRPADSAKKDEVESMKLE</sequence>
<feature type="compositionally biased region" description="Basic and acidic residues" evidence="1">
    <location>
        <begin position="1"/>
        <end position="35"/>
    </location>
</feature>
<dbReference type="HOGENOM" id="CLU_2054905_0_0_1"/>
<feature type="compositionally biased region" description="Basic and acidic residues" evidence="1">
    <location>
        <begin position="101"/>
        <end position="120"/>
    </location>
</feature>
<evidence type="ECO:0000256" key="1">
    <source>
        <dbReference type="SAM" id="MobiDB-lite"/>
    </source>
</evidence>
<dbReference type="Proteomes" id="UP000007875">
    <property type="component" value="Unassembled WGS sequence"/>
</dbReference>
<organism evidence="2 3">
    <name type="scientific">Ciona savignyi</name>
    <name type="common">Pacific transparent sea squirt</name>
    <dbReference type="NCBI Taxonomy" id="51511"/>
    <lineage>
        <taxon>Eukaryota</taxon>
        <taxon>Metazoa</taxon>
        <taxon>Chordata</taxon>
        <taxon>Tunicata</taxon>
        <taxon>Ascidiacea</taxon>
        <taxon>Phlebobranchia</taxon>
        <taxon>Cionidae</taxon>
        <taxon>Ciona</taxon>
    </lineage>
</organism>
<reference evidence="3" key="1">
    <citation type="submission" date="2003-08" db="EMBL/GenBank/DDBJ databases">
        <authorList>
            <person name="Birren B."/>
            <person name="Nusbaum C."/>
            <person name="Abebe A."/>
            <person name="Abouelleil A."/>
            <person name="Adekoya E."/>
            <person name="Ait-zahra M."/>
            <person name="Allen N."/>
            <person name="Allen T."/>
            <person name="An P."/>
            <person name="Anderson M."/>
            <person name="Anderson S."/>
            <person name="Arachchi H."/>
            <person name="Armbruster J."/>
            <person name="Bachantsang P."/>
            <person name="Baldwin J."/>
            <person name="Barry A."/>
            <person name="Bayul T."/>
            <person name="Blitshsteyn B."/>
            <person name="Bloom T."/>
            <person name="Blye J."/>
            <person name="Boguslavskiy L."/>
            <person name="Borowsky M."/>
            <person name="Boukhgalter B."/>
            <person name="Brunache A."/>
            <person name="Butler J."/>
            <person name="Calixte N."/>
            <person name="Calvo S."/>
            <person name="Camarata J."/>
            <person name="Campo K."/>
            <person name="Chang J."/>
            <person name="Cheshatsang Y."/>
            <person name="Citroen M."/>
            <person name="Collymore A."/>
            <person name="Considine T."/>
            <person name="Cook A."/>
            <person name="Cooke P."/>
            <person name="Corum B."/>
            <person name="Cuomo C."/>
            <person name="David R."/>
            <person name="Dawoe T."/>
            <person name="Degray S."/>
            <person name="Dodge S."/>
            <person name="Dooley K."/>
            <person name="Dorje P."/>
            <person name="Dorjee K."/>
            <person name="Dorris L."/>
            <person name="Duffey N."/>
            <person name="Dupes A."/>
            <person name="Elkins T."/>
            <person name="Engels R."/>
            <person name="Erickson J."/>
            <person name="Farina A."/>
            <person name="Faro S."/>
            <person name="Ferreira P."/>
            <person name="Fischer H."/>
            <person name="Fitzgerald M."/>
            <person name="Foley K."/>
            <person name="Gage D."/>
            <person name="Galagan J."/>
            <person name="Gearin G."/>
            <person name="Gnerre S."/>
            <person name="Gnirke A."/>
            <person name="Goyette A."/>
            <person name="Graham J."/>
            <person name="Grandbois E."/>
            <person name="Gyaltsen K."/>
            <person name="Hafez N."/>
            <person name="Hagopian D."/>
            <person name="Hagos B."/>
            <person name="Hall J."/>
            <person name="Hatcher B."/>
            <person name="Heller A."/>
            <person name="Higgins H."/>
            <person name="Honan T."/>
            <person name="Horn A."/>
            <person name="Houde N."/>
            <person name="Hughes L."/>
            <person name="Hulme W."/>
            <person name="Husby E."/>
            <person name="Iliev I."/>
            <person name="Jaffe D."/>
            <person name="Jones C."/>
            <person name="Kamal M."/>
            <person name="Kamat A."/>
            <person name="Kamvysselis M."/>
            <person name="Karlsson E."/>
            <person name="Kells C."/>
            <person name="Kieu A."/>
            <person name="Kisner P."/>
            <person name="Kodira C."/>
            <person name="Kulbokas E."/>
            <person name="Labutti K."/>
            <person name="Lama D."/>
            <person name="Landers T."/>
            <person name="Leger J."/>
            <person name="Levine S."/>
            <person name="Lewis D."/>
            <person name="Lewis T."/>
            <person name="Lindblad-toh K."/>
            <person name="Liu X."/>
            <person name="Lokyitsang T."/>
            <person name="Lokyitsang Y."/>
            <person name="Lucien O."/>
            <person name="Lui A."/>
            <person name="Ma L.J."/>
            <person name="Mabbitt R."/>
            <person name="Macdonald J."/>
            <person name="Maclean C."/>
            <person name="Major J."/>
            <person name="Manning J."/>
            <person name="Marabella R."/>
            <person name="Maru K."/>
            <person name="Matthews C."/>
            <person name="Mauceli E."/>
            <person name="Mccarthy M."/>
            <person name="Mcdonough S."/>
            <person name="Mcghee T."/>
            <person name="Meldrim J."/>
            <person name="Meneus L."/>
            <person name="Mesirov J."/>
            <person name="Mihalev A."/>
            <person name="Mihova T."/>
            <person name="Mikkelsen T."/>
            <person name="Mlenga V."/>
            <person name="Moru K."/>
            <person name="Mozes J."/>
            <person name="Mulrain L."/>
            <person name="Munson G."/>
            <person name="Naylor J."/>
            <person name="Newes C."/>
            <person name="Nguyen C."/>
            <person name="Nguyen N."/>
            <person name="Nguyen T."/>
            <person name="Nicol R."/>
            <person name="Nielsen C."/>
            <person name="Nizzari M."/>
            <person name="Norbu C."/>
            <person name="Norbu N."/>
            <person name="O'donnell P."/>
            <person name="Okoawo O."/>
            <person name="O'leary S."/>
            <person name="Omotosho B."/>
            <person name="O'neill K."/>
            <person name="Osman S."/>
            <person name="Parker S."/>
            <person name="Perrin D."/>
            <person name="Phunkhang P."/>
            <person name="Piqani B."/>
            <person name="Purcell S."/>
            <person name="Rachupka T."/>
            <person name="Ramasamy U."/>
            <person name="Rameau R."/>
            <person name="Ray V."/>
            <person name="Raymond C."/>
            <person name="Retta R."/>
            <person name="Richardson S."/>
            <person name="Rise C."/>
            <person name="Rodriguez J."/>
            <person name="Rogers J."/>
            <person name="Rogov P."/>
            <person name="Rutman M."/>
            <person name="Schupbach R."/>
            <person name="Seaman C."/>
            <person name="Settipalli S."/>
            <person name="Sharpe T."/>
            <person name="Sheridan J."/>
            <person name="Sherpa N."/>
            <person name="Shi J."/>
            <person name="Smirnov S."/>
            <person name="Smith C."/>
            <person name="Sougnez C."/>
            <person name="Spencer B."/>
            <person name="Stalker J."/>
            <person name="Stange-thomann N."/>
            <person name="Stavropoulos S."/>
            <person name="Stetson K."/>
            <person name="Stone C."/>
            <person name="Stone S."/>
            <person name="Stubbs M."/>
            <person name="Talamas J."/>
            <person name="Tchuinga P."/>
            <person name="Tenzing P."/>
            <person name="Tesfaye S."/>
            <person name="Theodore J."/>
            <person name="Thoulutsang Y."/>
            <person name="Topham K."/>
            <person name="Towey S."/>
            <person name="Tsamla T."/>
            <person name="Tsomo N."/>
            <person name="Vallee D."/>
            <person name="Vassiliev H."/>
            <person name="Venkataraman V."/>
            <person name="Vinson J."/>
            <person name="Vo A."/>
            <person name="Wade C."/>
            <person name="Wang S."/>
            <person name="Wangchuk T."/>
            <person name="Wangdi T."/>
            <person name="Whittaker C."/>
            <person name="Wilkinson J."/>
            <person name="Wu Y."/>
            <person name="Wyman D."/>
            <person name="Yadav S."/>
            <person name="Yang S."/>
            <person name="Yang X."/>
            <person name="Yeager S."/>
            <person name="Yee E."/>
            <person name="Young G."/>
            <person name="Zainoun J."/>
            <person name="Zembeck L."/>
            <person name="Zimmer A."/>
            <person name="Zody M."/>
            <person name="Lander E."/>
        </authorList>
    </citation>
    <scope>NUCLEOTIDE SEQUENCE [LARGE SCALE GENOMIC DNA]</scope>
</reference>
<dbReference type="AlphaFoldDB" id="H2ZNH0"/>
<evidence type="ECO:0000313" key="3">
    <source>
        <dbReference type="Proteomes" id="UP000007875"/>
    </source>
</evidence>
<keyword evidence="3" id="KW-1185">Reference proteome</keyword>
<dbReference type="Ensembl" id="ENSCSAVT00000019343.1">
    <property type="protein sequence ID" value="ENSCSAVP00000019136.1"/>
    <property type="gene ID" value="ENSCSAVG00000011237.1"/>
</dbReference>
<reference evidence="2" key="3">
    <citation type="submission" date="2025-09" db="UniProtKB">
        <authorList>
            <consortium name="Ensembl"/>
        </authorList>
    </citation>
    <scope>IDENTIFICATION</scope>
</reference>
<dbReference type="InParanoid" id="H2ZNH0"/>
<feature type="region of interest" description="Disordered" evidence="1">
    <location>
        <begin position="1"/>
        <end position="41"/>
    </location>
</feature>
<feature type="region of interest" description="Disordered" evidence="1">
    <location>
        <begin position="93"/>
        <end position="120"/>
    </location>
</feature>
<name>H2ZNH0_CIOSA</name>
<protein>
    <submittedName>
        <fullName evidence="2">Uncharacterized protein</fullName>
    </submittedName>
</protein>
<accession>H2ZNH0</accession>